<dbReference type="CDD" id="cd01949">
    <property type="entry name" value="GGDEF"/>
    <property type="match status" value="1"/>
</dbReference>
<keyword evidence="2" id="KW-0472">Membrane</keyword>
<feature type="transmembrane region" description="Helical" evidence="2">
    <location>
        <begin position="42"/>
        <end position="62"/>
    </location>
</feature>
<dbReference type="InterPro" id="IPR000160">
    <property type="entry name" value="GGDEF_dom"/>
</dbReference>
<evidence type="ECO:0000313" key="6">
    <source>
        <dbReference type="Proteomes" id="UP001178354"/>
    </source>
</evidence>
<gene>
    <name evidence="5" type="ORF">Q8A57_06795</name>
</gene>
<dbReference type="InterPro" id="IPR035919">
    <property type="entry name" value="EAL_sf"/>
</dbReference>
<evidence type="ECO:0000256" key="1">
    <source>
        <dbReference type="ARBA" id="ARBA00001946"/>
    </source>
</evidence>
<dbReference type="Pfam" id="PF00990">
    <property type="entry name" value="GGDEF"/>
    <property type="match status" value="1"/>
</dbReference>
<dbReference type="EMBL" id="JAUUUU010000003">
    <property type="protein sequence ID" value="MDP1520666.1"/>
    <property type="molecule type" value="Genomic_DNA"/>
</dbReference>
<keyword evidence="2" id="KW-1133">Transmembrane helix</keyword>
<comment type="cofactor">
    <cofactor evidence="1">
        <name>Mg(2+)</name>
        <dbReference type="ChEBI" id="CHEBI:18420"/>
    </cofactor>
</comment>
<protein>
    <submittedName>
        <fullName evidence="5">EAL domain-containing protein</fullName>
    </submittedName>
</protein>
<evidence type="ECO:0000313" key="5">
    <source>
        <dbReference type="EMBL" id="MDP1520666.1"/>
    </source>
</evidence>
<dbReference type="FunFam" id="3.30.70.270:FF:000001">
    <property type="entry name" value="Diguanylate cyclase domain protein"/>
    <property type="match status" value="1"/>
</dbReference>
<proteinExistence type="predicted"/>
<reference evidence="5" key="1">
    <citation type="journal article" date="2010" name="Int. J. Syst. Evol. Microbiol.">
        <title>Porticoccus litoralis gen. nov., sp. nov., a gammaproteobacterium isolated from the Yellow Sea.</title>
        <authorList>
            <person name="Oh H.M."/>
            <person name="Kim H."/>
            <person name="Kim K.M."/>
            <person name="Min G.S."/>
            <person name="Cho J.C."/>
        </authorList>
    </citation>
    <scope>NUCLEOTIDE SEQUENCE</scope>
    <source>
        <strain evidence="5">DSM 25064</strain>
    </source>
</reference>
<reference evidence="5" key="2">
    <citation type="submission" date="2023-08" db="EMBL/GenBank/DDBJ databases">
        <authorList>
            <person name="Luo J."/>
        </authorList>
    </citation>
    <scope>NUCLEOTIDE SEQUENCE</scope>
    <source>
        <strain evidence="5">DSM 25064</strain>
    </source>
</reference>
<dbReference type="InterPro" id="IPR052155">
    <property type="entry name" value="Biofilm_reg_signaling"/>
</dbReference>
<dbReference type="CDD" id="cd01948">
    <property type="entry name" value="EAL"/>
    <property type="match status" value="1"/>
</dbReference>
<dbReference type="SUPFAM" id="SSF55073">
    <property type="entry name" value="Nucleotide cyclase"/>
    <property type="match status" value="1"/>
</dbReference>
<dbReference type="RefSeq" id="WP_305170238.1">
    <property type="nucleotide sequence ID" value="NZ_JAUUUU010000003.1"/>
</dbReference>
<dbReference type="NCBIfam" id="TIGR00254">
    <property type="entry name" value="GGDEF"/>
    <property type="match status" value="1"/>
</dbReference>
<organism evidence="5 6">
    <name type="scientific">Porticoccus litoralis</name>
    <dbReference type="NCBI Taxonomy" id="434086"/>
    <lineage>
        <taxon>Bacteria</taxon>
        <taxon>Pseudomonadati</taxon>
        <taxon>Pseudomonadota</taxon>
        <taxon>Gammaproteobacteria</taxon>
        <taxon>Cellvibrionales</taxon>
        <taxon>Porticoccaceae</taxon>
        <taxon>Porticoccus</taxon>
    </lineage>
</organism>
<dbReference type="PROSITE" id="PS50887">
    <property type="entry name" value="GGDEF"/>
    <property type="match status" value="1"/>
</dbReference>
<dbReference type="AlphaFoldDB" id="A0AAW8B3Z1"/>
<dbReference type="PANTHER" id="PTHR44757:SF2">
    <property type="entry name" value="BIOFILM ARCHITECTURE MAINTENANCE PROTEIN MBAA"/>
    <property type="match status" value="1"/>
</dbReference>
<dbReference type="InterPro" id="IPR001633">
    <property type="entry name" value="EAL_dom"/>
</dbReference>
<evidence type="ECO:0000259" key="4">
    <source>
        <dbReference type="PROSITE" id="PS50887"/>
    </source>
</evidence>
<keyword evidence="6" id="KW-1185">Reference proteome</keyword>
<dbReference type="InterPro" id="IPR029787">
    <property type="entry name" value="Nucleotide_cyclase"/>
</dbReference>
<dbReference type="SMART" id="SM00267">
    <property type="entry name" value="GGDEF"/>
    <property type="match status" value="1"/>
</dbReference>
<dbReference type="Proteomes" id="UP001178354">
    <property type="component" value="Unassembled WGS sequence"/>
</dbReference>
<evidence type="ECO:0000256" key="2">
    <source>
        <dbReference type="SAM" id="Phobius"/>
    </source>
</evidence>
<evidence type="ECO:0000259" key="3">
    <source>
        <dbReference type="PROSITE" id="PS50883"/>
    </source>
</evidence>
<dbReference type="PANTHER" id="PTHR44757">
    <property type="entry name" value="DIGUANYLATE CYCLASE DGCP"/>
    <property type="match status" value="1"/>
</dbReference>
<sequence>MMNVNYRTVFILVIVFITLVFTGVLSAGFLGENDVFSIDWKFLTYTVISIFSISMVALITAIHRLFIKPINAITQAIEQKAKDEHSPFELSGMAGEVISLNNALFNVFDAESKAKAQIKHLAFYDNLTGLANRRLFKSYLGSSIASCARNQKKLALLFIDLDNFKVINDHYGHQIGDRVLAEFANRIKRITRGTDLVSVINPDESSNIARLAGDEFAILLSGLTDTMATVSVAERILESTHQPVEIENHKLYVQASIGIATYPDDALNADELIRHADAAMYQAKTSGKHTYHFFSKTLSKILQRQRQVQEALRTALLNDEFYLEFHPYVDSKEFKLAGVELLLRWQSQTLGNVSPEEFVPIAESCGLMKEIDAWVISEGCEMLSDWRKRGLPPVRCSINLSASELRNRALPAFIDACLKSHDLSPSDLELEITETKLVDHDDRTIQVLEGLNRMGLSLALDDFGSGFTSLNQLVAFPVHKLKIDKTFIAELNDKERLFKIADVILMLSRSYNLSATAEGVENIHQAHYLSQSGCQYLQGYYFSEPVSRQSFEAMLAKDNRTLPLPSASITSIDSGTTCRTY</sequence>
<accession>A0AAW8B3Z1</accession>
<dbReference type="Pfam" id="PF00563">
    <property type="entry name" value="EAL"/>
    <property type="match status" value="1"/>
</dbReference>
<dbReference type="Gene3D" id="3.30.70.270">
    <property type="match status" value="1"/>
</dbReference>
<dbReference type="SUPFAM" id="SSF141868">
    <property type="entry name" value="EAL domain-like"/>
    <property type="match status" value="1"/>
</dbReference>
<feature type="domain" description="EAL" evidence="3">
    <location>
        <begin position="305"/>
        <end position="559"/>
    </location>
</feature>
<comment type="caution">
    <text evidence="5">The sequence shown here is derived from an EMBL/GenBank/DDBJ whole genome shotgun (WGS) entry which is preliminary data.</text>
</comment>
<dbReference type="InterPro" id="IPR043128">
    <property type="entry name" value="Rev_trsase/Diguanyl_cyclase"/>
</dbReference>
<name>A0AAW8B3Z1_9GAMM</name>
<keyword evidence="2" id="KW-0812">Transmembrane</keyword>
<dbReference type="PROSITE" id="PS50883">
    <property type="entry name" value="EAL"/>
    <property type="match status" value="1"/>
</dbReference>
<dbReference type="SMART" id="SM00052">
    <property type="entry name" value="EAL"/>
    <property type="match status" value="1"/>
</dbReference>
<feature type="domain" description="GGDEF" evidence="4">
    <location>
        <begin position="152"/>
        <end position="296"/>
    </location>
</feature>
<dbReference type="Gene3D" id="3.20.20.450">
    <property type="entry name" value="EAL domain"/>
    <property type="match status" value="1"/>
</dbReference>
<dbReference type="GO" id="GO:0003824">
    <property type="term" value="F:catalytic activity"/>
    <property type="evidence" value="ECO:0007669"/>
    <property type="project" value="UniProtKB-ARBA"/>
</dbReference>